<dbReference type="GO" id="GO:0043138">
    <property type="term" value="F:3'-5' DNA helicase activity"/>
    <property type="evidence" value="ECO:0007669"/>
    <property type="project" value="UniProtKB-EC"/>
</dbReference>
<evidence type="ECO:0000256" key="2">
    <source>
        <dbReference type="ARBA" id="ARBA00022705"/>
    </source>
</evidence>
<feature type="domain" description="Helicase ATP-binding" evidence="13">
    <location>
        <begin position="221"/>
        <end position="388"/>
    </location>
</feature>
<feature type="binding site" evidence="12">
    <location>
        <position position="480"/>
    </location>
    <ligand>
        <name>Zn(2+)</name>
        <dbReference type="ChEBI" id="CHEBI:29105"/>
        <label>2</label>
    </ligand>
</feature>
<feature type="binding site" evidence="12">
    <location>
        <position position="453"/>
    </location>
    <ligand>
        <name>Zn(2+)</name>
        <dbReference type="ChEBI" id="CHEBI:29105"/>
        <label>1</label>
    </ligand>
</feature>
<comment type="similarity">
    <text evidence="12">Belongs to the helicase family. PriA subfamily.</text>
</comment>
<keyword evidence="10 12" id="KW-0413">Isomerase</keyword>
<accession>A0A9D1S8D3</accession>
<feature type="binding site" evidence="12">
    <location>
        <position position="462"/>
    </location>
    <ligand>
        <name>Zn(2+)</name>
        <dbReference type="ChEBI" id="CHEBI:29105"/>
        <label>2</label>
    </ligand>
</feature>
<dbReference type="CDD" id="cd17929">
    <property type="entry name" value="DEXHc_priA"/>
    <property type="match status" value="1"/>
</dbReference>
<dbReference type="GO" id="GO:0008270">
    <property type="term" value="F:zinc ion binding"/>
    <property type="evidence" value="ECO:0007669"/>
    <property type="project" value="UniProtKB-UniRule"/>
</dbReference>
<evidence type="ECO:0000256" key="10">
    <source>
        <dbReference type="ARBA" id="ARBA00023235"/>
    </source>
</evidence>
<evidence type="ECO:0000256" key="12">
    <source>
        <dbReference type="HAMAP-Rule" id="MF_00983"/>
    </source>
</evidence>
<dbReference type="InterPro" id="IPR042115">
    <property type="entry name" value="PriA_3primeBD_sf"/>
</dbReference>
<proteinExistence type="inferred from homology"/>
<feature type="domain" description="Helicase C-terminal" evidence="14">
    <location>
        <begin position="485"/>
        <end position="667"/>
    </location>
</feature>
<dbReference type="NCBIfam" id="NF004066">
    <property type="entry name" value="PRK05580.1-3"/>
    <property type="match status" value="1"/>
</dbReference>
<dbReference type="InterPro" id="IPR005259">
    <property type="entry name" value="PriA"/>
</dbReference>
<feature type="binding site" evidence="12">
    <location>
        <position position="450"/>
    </location>
    <ligand>
        <name>Zn(2+)</name>
        <dbReference type="ChEBI" id="CHEBI:29105"/>
        <label>1</label>
    </ligand>
</feature>
<evidence type="ECO:0000313" key="16">
    <source>
        <dbReference type="Proteomes" id="UP000824093"/>
    </source>
</evidence>
<dbReference type="SUPFAM" id="SSF52540">
    <property type="entry name" value="P-loop containing nucleoside triphosphate hydrolases"/>
    <property type="match status" value="2"/>
</dbReference>
<keyword evidence="4 12" id="KW-0547">Nucleotide-binding</keyword>
<comment type="catalytic activity">
    <reaction evidence="12">
        <text>Couples ATP hydrolysis with the unwinding of duplex DNA by translocating in the 3'-5' direction.</text>
        <dbReference type="EC" id="5.6.2.4"/>
    </reaction>
</comment>
<dbReference type="Proteomes" id="UP000824093">
    <property type="component" value="Unassembled WGS sequence"/>
</dbReference>
<keyword evidence="5 12" id="KW-0378">Hydrolase</keyword>
<dbReference type="AlphaFoldDB" id="A0A9D1S8D3"/>
<keyword evidence="9 12" id="KW-0238">DNA-binding</keyword>
<dbReference type="PANTHER" id="PTHR30580:SF0">
    <property type="entry name" value="PRIMOSOMAL PROTEIN N"/>
    <property type="match status" value="1"/>
</dbReference>
<comment type="caution">
    <text evidence="15">The sequence shown here is derived from an EMBL/GenBank/DDBJ whole genome shotgun (WGS) entry which is preliminary data.</text>
</comment>
<dbReference type="GO" id="GO:1990077">
    <property type="term" value="C:primosome complex"/>
    <property type="evidence" value="ECO:0007669"/>
    <property type="project" value="UniProtKB-UniRule"/>
</dbReference>
<keyword evidence="3 12" id="KW-0479">Metal-binding</keyword>
<dbReference type="GO" id="GO:0006270">
    <property type="term" value="P:DNA replication initiation"/>
    <property type="evidence" value="ECO:0007669"/>
    <property type="project" value="TreeGrafter"/>
</dbReference>
<evidence type="ECO:0000256" key="6">
    <source>
        <dbReference type="ARBA" id="ARBA00022806"/>
    </source>
</evidence>
<feature type="binding site" evidence="12">
    <location>
        <position position="490"/>
    </location>
    <ligand>
        <name>Zn(2+)</name>
        <dbReference type="ChEBI" id="CHEBI:29105"/>
        <label>1</label>
    </ligand>
</feature>
<dbReference type="GO" id="GO:0006310">
    <property type="term" value="P:DNA recombination"/>
    <property type="evidence" value="ECO:0007669"/>
    <property type="project" value="InterPro"/>
</dbReference>
<evidence type="ECO:0000259" key="14">
    <source>
        <dbReference type="PROSITE" id="PS51194"/>
    </source>
</evidence>
<organism evidence="15 16">
    <name type="scientific">Candidatus Merdicola faecigallinarum</name>
    <dbReference type="NCBI Taxonomy" id="2840862"/>
    <lineage>
        <taxon>Bacteria</taxon>
        <taxon>Bacillati</taxon>
        <taxon>Bacillota</taxon>
        <taxon>Clostridia</taxon>
        <taxon>Candidatus Merdicola</taxon>
    </lineage>
</organism>
<reference evidence="15" key="1">
    <citation type="submission" date="2020-10" db="EMBL/GenBank/DDBJ databases">
        <authorList>
            <person name="Gilroy R."/>
        </authorList>
    </citation>
    <scope>NUCLEOTIDE SEQUENCE</scope>
    <source>
        <strain evidence="15">CHK195-15760</strain>
    </source>
</reference>
<dbReference type="InterPro" id="IPR027417">
    <property type="entry name" value="P-loop_NTPase"/>
</dbReference>
<dbReference type="GO" id="GO:0006302">
    <property type="term" value="P:double-strand break repair"/>
    <property type="evidence" value="ECO:0007669"/>
    <property type="project" value="InterPro"/>
</dbReference>
<dbReference type="InterPro" id="IPR006935">
    <property type="entry name" value="Helicase/UvrB_N"/>
</dbReference>
<keyword evidence="6 12" id="KW-0347">Helicase</keyword>
<evidence type="ECO:0000256" key="7">
    <source>
        <dbReference type="ARBA" id="ARBA00022833"/>
    </source>
</evidence>
<dbReference type="Gene3D" id="3.40.1440.60">
    <property type="entry name" value="PriA, 3(prime) DNA-binding domain"/>
    <property type="match status" value="1"/>
</dbReference>
<dbReference type="GO" id="GO:0016787">
    <property type="term" value="F:hydrolase activity"/>
    <property type="evidence" value="ECO:0007669"/>
    <property type="project" value="UniProtKB-KW"/>
</dbReference>
<name>A0A9D1S8D3_9FIRM</name>
<keyword evidence="7 12" id="KW-0862">Zinc</keyword>
<dbReference type="Pfam" id="PF04851">
    <property type="entry name" value="ResIII"/>
    <property type="match status" value="1"/>
</dbReference>
<comment type="function">
    <text evidence="12">Initiates the restart of stalled replication forks, which reloads the replicative helicase on sites other than the origin of replication. Recognizes and binds to abandoned replication forks and remodels them to uncover a helicase loading site. Promotes assembly of the primosome at these replication forks.</text>
</comment>
<dbReference type="Pfam" id="PF17764">
    <property type="entry name" value="PriA_3primeBD"/>
    <property type="match status" value="1"/>
</dbReference>
<dbReference type="Pfam" id="PF18074">
    <property type="entry name" value="PriA_C"/>
    <property type="match status" value="1"/>
</dbReference>
<dbReference type="GO" id="GO:0005524">
    <property type="term" value="F:ATP binding"/>
    <property type="evidence" value="ECO:0007669"/>
    <property type="project" value="UniProtKB-UniRule"/>
</dbReference>
<feature type="binding site" evidence="12">
    <location>
        <position position="477"/>
    </location>
    <ligand>
        <name>Zn(2+)</name>
        <dbReference type="ChEBI" id="CHEBI:29105"/>
        <label>2</label>
    </ligand>
</feature>
<dbReference type="Pfam" id="PF18319">
    <property type="entry name" value="Zn_ribbon_PriA"/>
    <property type="match status" value="1"/>
</dbReference>
<evidence type="ECO:0000259" key="13">
    <source>
        <dbReference type="PROSITE" id="PS51192"/>
    </source>
</evidence>
<dbReference type="InterPro" id="IPR014001">
    <property type="entry name" value="Helicase_ATP-bd"/>
</dbReference>
<keyword evidence="2 12" id="KW-0235">DNA replication</keyword>
<dbReference type="EMBL" id="DVNH01000003">
    <property type="protein sequence ID" value="HIU51064.1"/>
    <property type="molecule type" value="Genomic_DNA"/>
</dbReference>
<dbReference type="GO" id="GO:0006269">
    <property type="term" value="P:DNA replication, synthesis of primer"/>
    <property type="evidence" value="ECO:0007669"/>
    <property type="project" value="UniProtKB-KW"/>
</dbReference>
<dbReference type="InterPro" id="IPR041236">
    <property type="entry name" value="PriA_C"/>
</dbReference>
<evidence type="ECO:0000256" key="11">
    <source>
        <dbReference type="ARBA" id="ARBA00048988"/>
    </source>
</evidence>
<dbReference type="InterPro" id="IPR041222">
    <property type="entry name" value="PriA_3primeBD"/>
</dbReference>
<dbReference type="FunFam" id="3.40.50.300:FF:000489">
    <property type="entry name" value="Primosome assembly protein PriA"/>
    <property type="match status" value="1"/>
</dbReference>
<sequence>MIAEVVINSTVKNLDRVFDYAIPVEMEDEIEIGSRVLIPFGRSTNYEEGFVVGLKEKSDYEVKEILRIQEEELSNQEMKLAKWMANRYFCNLSDCIKLMLPPGTATKKIENRAKDKKVQVVYLKKNIEQIKEAIQKKEIKSAKQIKALNFIKKNSGVTIQEIELFTDISRSIIKTLEKNGYVEILEKTIERNPFLHKVLERTEKLHLTEEQQYAYQQVEKAIDEKKHESFLLYGITGSGKTEVYMQLIEKVVRMGRAAILLVPEISLTPQMVDRFIARFGQETIAVLHSKLSIGERYDGWQKIKDGRANIIIGARSAIFAPVKDLGIIIIDEEHDSSYKSETNPRYHAKEIAKKIAQEKEIPLLLGSATPDITTFYEAQEGKITKLVLTKRANESNLPEIRLVDLREELAIGNRSMISRYLYQEIENNLKNKKQTILFLNRRGFSTFIMCRECGYTLKCKNCNISLTYHKKEEILKCHYCNHQEKVPTVCPVCGSSKIKHFGTGTQKLEMEINHLFPNATTIRMDIDTVTKKNSHEDILNRFKNENIDILIGTQMVVKGHHFPNVTLVGVIAADSSLNIDDYRAEERTFDLIVQVAGRAGREKEKGRVLIQTYNPDAYSIRYAQKQNYDLFYNAEIKMRKQLKYPPFCDIIMFGISGEEEEKVKEMSNQIYAAIKKKIESSQIEANLGLPMPAPIDKIKNRFRYRIIIKAILTSDLIQMINECLKENFKTNRTKTRVITDVNPMNML</sequence>
<dbReference type="CDD" id="cd18804">
    <property type="entry name" value="SF2_C_priA"/>
    <property type="match status" value="1"/>
</dbReference>
<dbReference type="GO" id="GO:0003677">
    <property type="term" value="F:DNA binding"/>
    <property type="evidence" value="ECO:0007669"/>
    <property type="project" value="UniProtKB-UniRule"/>
</dbReference>
<comment type="catalytic activity">
    <reaction evidence="11 12">
        <text>ATP + H2O = ADP + phosphate + H(+)</text>
        <dbReference type="Rhea" id="RHEA:13065"/>
        <dbReference type="ChEBI" id="CHEBI:15377"/>
        <dbReference type="ChEBI" id="CHEBI:15378"/>
        <dbReference type="ChEBI" id="CHEBI:30616"/>
        <dbReference type="ChEBI" id="CHEBI:43474"/>
        <dbReference type="ChEBI" id="CHEBI:456216"/>
        <dbReference type="EC" id="5.6.2.4"/>
    </reaction>
</comment>
<evidence type="ECO:0000256" key="4">
    <source>
        <dbReference type="ARBA" id="ARBA00022741"/>
    </source>
</evidence>
<feature type="binding site" evidence="12">
    <location>
        <position position="493"/>
    </location>
    <ligand>
        <name>Zn(2+)</name>
        <dbReference type="ChEBI" id="CHEBI:29105"/>
        <label>1</label>
    </ligand>
</feature>
<protein>
    <recommendedName>
        <fullName evidence="12">Replication restart protein PriA</fullName>
    </recommendedName>
    <alternativeName>
        <fullName evidence="12">ATP-dependent DNA helicase PriA</fullName>
        <ecNumber evidence="12">5.6.2.4</ecNumber>
    </alternativeName>
    <alternativeName>
        <fullName evidence="12">DNA 3'-5' helicase PriA</fullName>
    </alternativeName>
</protein>
<reference evidence="15" key="2">
    <citation type="journal article" date="2021" name="PeerJ">
        <title>Extensive microbial diversity within the chicken gut microbiome revealed by metagenomics and culture.</title>
        <authorList>
            <person name="Gilroy R."/>
            <person name="Ravi A."/>
            <person name="Getino M."/>
            <person name="Pursley I."/>
            <person name="Horton D.L."/>
            <person name="Alikhan N.F."/>
            <person name="Baker D."/>
            <person name="Gharbi K."/>
            <person name="Hall N."/>
            <person name="Watson M."/>
            <person name="Adriaenssens E.M."/>
            <person name="Foster-Nyarko E."/>
            <person name="Jarju S."/>
            <person name="Secka A."/>
            <person name="Antonio M."/>
            <person name="Oren A."/>
            <person name="Chaudhuri R.R."/>
            <person name="La Ragione R."/>
            <person name="Hildebrand F."/>
            <person name="Pallen M.J."/>
        </authorList>
    </citation>
    <scope>NUCLEOTIDE SEQUENCE</scope>
    <source>
        <strain evidence="15">CHK195-15760</strain>
    </source>
</reference>
<dbReference type="Gene3D" id="3.40.50.300">
    <property type="entry name" value="P-loop containing nucleotide triphosphate hydrolases"/>
    <property type="match status" value="2"/>
</dbReference>
<dbReference type="EC" id="5.6.2.4" evidence="12"/>
<keyword evidence="1 12" id="KW-0639">Primosome</keyword>
<evidence type="ECO:0000256" key="3">
    <source>
        <dbReference type="ARBA" id="ARBA00022723"/>
    </source>
</evidence>
<dbReference type="Pfam" id="PF00271">
    <property type="entry name" value="Helicase_C"/>
    <property type="match status" value="1"/>
</dbReference>
<comment type="cofactor">
    <cofactor evidence="12">
        <name>Zn(2+)</name>
        <dbReference type="ChEBI" id="CHEBI:29105"/>
    </cofactor>
    <text evidence="12">Binds 2 zinc ions per subunit.</text>
</comment>
<evidence type="ECO:0000256" key="1">
    <source>
        <dbReference type="ARBA" id="ARBA00022515"/>
    </source>
</evidence>
<evidence type="ECO:0000256" key="5">
    <source>
        <dbReference type="ARBA" id="ARBA00022801"/>
    </source>
</evidence>
<dbReference type="PROSITE" id="PS51192">
    <property type="entry name" value="HELICASE_ATP_BIND_1"/>
    <property type="match status" value="1"/>
</dbReference>
<dbReference type="SMART" id="SM00490">
    <property type="entry name" value="HELICc"/>
    <property type="match status" value="1"/>
</dbReference>
<dbReference type="NCBIfam" id="TIGR00595">
    <property type="entry name" value="priA"/>
    <property type="match status" value="1"/>
</dbReference>
<keyword evidence="8 12" id="KW-0067">ATP-binding</keyword>
<feature type="binding site" evidence="12">
    <location>
        <position position="459"/>
    </location>
    <ligand>
        <name>Zn(2+)</name>
        <dbReference type="ChEBI" id="CHEBI:29105"/>
        <label>2</label>
    </ligand>
</feature>
<dbReference type="PROSITE" id="PS51194">
    <property type="entry name" value="HELICASE_CTER"/>
    <property type="match status" value="1"/>
</dbReference>
<comment type="subunit">
    <text evidence="12">Component of the replication restart primosome.</text>
</comment>
<dbReference type="InterPro" id="IPR001650">
    <property type="entry name" value="Helicase_C-like"/>
</dbReference>
<evidence type="ECO:0000313" key="15">
    <source>
        <dbReference type="EMBL" id="HIU51064.1"/>
    </source>
</evidence>
<evidence type="ECO:0000256" key="9">
    <source>
        <dbReference type="ARBA" id="ARBA00023125"/>
    </source>
</evidence>
<dbReference type="PANTHER" id="PTHR30580">
    <property type="entry name" value="PRIMOSOMAL PROTEIN N"/>
    <property type="match status" value="1"/>
</dbReference>
<dbReference type="HAMAP" id="MF_00983">
    <property type="entry name" value="PriA"/>
    <property type="match status" value="1"/>
</dbReference>
<gene>
    <name evidence="12 15" type="primary">priA</name>
    <name evidence="15" type="ORF">IAB70_00300</name>
</gene>
<dbReference type="InterPro" id="IPR040498">
    <property type="entry name" value="PriA_CRR"/>
</dbReference>
<dbReference type="SMART" id="SM00487">
    <property type="entry name" value="DEXDc"/>
    <property type="match status" value="1"/>
</dbReference>
<evidence type="ECO:0000256" key="8">
    <source>
        <dbReference type="ARBA" id="ARBA00022840"/>
    </source>
</evidence>